<keyword evidence="2" id="KW-0378">Hydrolase</keyword>
<dbReference type="InterPro" id="IPR018550">
    <property type="entry name" value="Lipid-A_deacylase-rel"/>
</dbReference>
<dbReference type="Gene3D" id="2.40.160.20">
    <property type="match status" value="1"/>
</dbReference>
<dbReference type="AlphaFoldDB" id="A0A845AJA7"/>
<sequence>MKNASISLPLSLAALLAVASAAPAQAGEVYGGVYAHAVDTPFTLNTDEHGTDFQLGVRGAPIEALSVIGKPQPYVMVSVNSQGYTDFIAAGLAWKVKVAGPLYVRPGVGLSINDGPSFRVDETTMYRTDLGSRVLFEPELAAGFQLSPRVSIEASWVHISGATLFNPRQNPGIDMIGLRANYRF</sequence>
<protein>
    <submittedName>
        <fullName evidence="2">Acyloxyacyl hydrolase</fullName>
    </submittedName>
</protein>
<organism evidence="2 3">
    <name type="scientific">Qipengyuania algicida</name>
    <dbReference type="NCBI Taxonomy" id="1836209"/>
    <lineage>
        <taxon>Bacteria</taxon>
        <taxon>Pseudomonadati</taxon>
        <taxon>Pseudomonadota</taxon>
        <taxon>Alphaproteobacteria</taxon>
        <taxon>Sphingomonadales</taxon>
        <taxon>Erythrobacteraceae</taxon>
        <taxon>Qipengyuania</taxon>
    </lineage>
</organism>
<dbReference type="Proteomes" id="UP000439780">
    <property type="component" value="Unassembled WGS sequence"/>
</dbReference>
<reference evidence="2 3" key="1">
    <citation type="submission" date="2019-12" db="EMBL/GenBank/DDBJ databases">
        <title>Genomic-based taxomic classification of the family Erythrobacteraceae.</title>
        <authorList>
            <person name="Xu L."/>
        </authorList>
    </citation>
    <scope>NUCLEOTIDE SEQUENCE [LARGE SCALE GENOMIC DNA]</scope>
    <source>
        <strain evidence="2 3">KEMB 9005-328</strain>
    </source>
</reference>
<keyword evidence="1" id="KW-0732">Signal</keyword>
<accession>A0A845AJA7</accession>
<dbReference type="RefSeq" id="WP_160753802.1">
    <property type="nucleotide sequence ID" value="NZ_WTYA01000009.1"/>
</dbReference>
<keyword evidence="3" id="KW-1185">Reference proteome</keyword>
<comment type="caution">
    <text evidence="2">The sequence shown here is derived from an EMBL/GenBank/DDBJ whole genome shotgun (WGS) entry which is preliminary data.</text>
</comment>
<proteinExistence type="predicted"/>
<evidence type="ECO:0000256" key="1">
    <source>
        <dbReference type="SAM" id="SignalP"/>
    </source>
</evidence>
<evidence type="ECO:0000313" key="3">
    <source>
        <dbReference type="Proteomes" id="UP000439780"/>
    </source>
</evidence>
<dbReference type="GO" id="GO:0016787">
    <property type="term" value="F:hydrolase activity"/>
    <property type="evidence" value="ECO:0007669"/>
    <property type="project" value="UniProtKB-KW"/>
</dbReference>
<gene>
    <name evidence="2" type="ORF">GRI58_11775</name>
</gene>
<dbReference type="Pfam" id="PF09411">
    <property type="entry name" value="PagL"/>
    <property type="match status" value="1"/>
</dbReference>
<dbReference type="EMBL" id="WTYA01000009">
    <property type="protein sequence ID" value="MXP29497.1"/>
    <property type="molecule type" value="Genomic_DNA"/>
</dbReference>
<feature type="chain" id="PRO_5032554564" evidence="1">
    <location>
        <begin position="27"/>
        <end position="184"/>
    </location>
</feature>
<evidence type="ECO:0000313" key="2">
    <source>
        <dbReference type="EMBL" id="MXP29497.1"/>
    </source>
</evidence>
<dbReference type="OrthoDB" id="8112769at2"/>
<feature type="signal peptide" evidence="1">
    <location>
        <begin position="1"/>
        <end position="26"/>
    </location>
</feature>
<name>A0A845AJA7_9SPHN</name>